<dbReference type="EMBL" id="SRPW01002182">
    <property type="protein sequence ID" value="KAG5995077.1"/>
    <property type="molecule type" value="Genomic_DNA"/>
</dbReference>
<keyword evidence="3" id="KW-1185">Reference proteome</keyword>
<feature type="region of interest" description="Disordered" evidence="1">
    <location>
        <begin position="59"/>
        <end position="90"/>
    </location>
</feature>
<gene>
    <name evidence="2" type="ORF">E4U43_003118</name>
</gene>
<comment type="caution">
    <text evidence="2">The sequence shown here is derived from an EMBL/GenBank/DDBJ whole genome shotgun (WGS) entry which is preliminary data.</text>
</comment>
<feature type="region of interest" description="Disordered" evidence="1">
    <location>
        <begin position="153"/>
        <end position="180"/>
    </location>
</feature>
<reference evidence="2" key="1">
    <citation type="journal article" date="2020" name="bioRxiv">
        <title>Whole genome comparisons of ergot fungi reveals the divergence and evolution of species within the genus Claviceps are the result of varying mechanisms driving genome evolution and host range expansion.</title>
        <authorList>
            <person name="Wyka S.A."/>
            <person name="Mondo S.J."/>
            <person name="Liu M."/>
            <person name="Dettman J."/>
            <person name="Nalam V."/>
            <person name="Broders K.D."/>
        </authorList>
    </citation>
    <scope>NUCLEOTIDE SEQUENCE</scope>
    <source>
        <strain evidence="2">CCC 602</strain>
    </source>
</reference>
<proteinExistence type="predicted"/>
<dbReference type="OrthoDB" id="10546605at2759"/>
<name>A0A9P7SXY1_9HYPO</name>
<sequence>MDGLAGGGDHVAQYSQSRPQQQEFGSPYLCPRLCTESPPLSVHDGQALQAPPNMIAHLHQDGAKQTSDDGTIPSLVASPPGNLVGDDQYGTPQLQRALDSDVVVQGNAGHFRDPHIDVVMVGQTTTGDFDYAPFDGSSTRSKSVGELARLQRAISAPGRAQNESSSPSDSKGKQKLGPARYCRSRTSLEFIGTGMRADVLATDIIQQRRDLSAEGKRRFSTLPDAAAEHSSASAVIADAGCEVRRETQRPASPMMQAPTGQKGSFNTG</sequence>
<evidence type="ECO:0000256" key="1">
    <source>
        <dbReference type="SAM" id="MobiDB-lite"/>
    </source>
</evidence>
<feature type="region of interest" description="Disordered" evidence="1">
    <location>
        <begin position="1"/>
        <end position="30"/>
    </location>
</feature>
<feature type="region of interest" description="Disordered" evidence="1">
    <location>
        <begin position="242"/>
        <end position="268"/>
    </location>
</feature>
<dbReference type="AlphaFoldDB" id="A0A9P7SXY1"/>
<dbReference type="Proteomes" id="UP000748025">
    <property type="component" value="Unassembled WGS sequence"/>
</dbReference>
<feature type="compositionally biased region" description="Polar residues" evidence="1">
    <location>
        <begin position="258"/>
        <end position="268"/>
    </location>
</feature>
<protein>
    <submittedName>
        <fullName evidence="2">Uncharacterized protein</fullName>
    </submittedName>
</protein>
<evidence type="ECO:0000313" key="2">
    <source>
        <dbReference type="EMBL" id="KAG5995077.1"/>
    </source>
</evidence>
<organism evidence="2 3">
    <name type="scientific">Claviceps pusilla</name>
    <dbReference type="NCBI Taxonomy" id="123648"/>
    <lineage>
        <taxon>Eukaryota</taxon>
        <taxon>Fungi</taxon>
        <taxon>Dikarya</taxon>
        <taxon>Ascomycota</taxon>
        <taxon>Pezizomycotina</taxon>
        <taxon>Sordariomycetes</taxon>
        <taxon>Hypocreomycetidae</taxon>
        <taxon>Hypocreales</taxon>
        <taxon>Clavicipitaceae</taxon>
        <taxon>Claviceps</taxon>
    </lineage>
</organism>
<feature type="compositionally biased region" description="Polar residues" evidence="1">
    <location>
        <begin position="13"/>
        <end position="24"/>
    </location>
</feature>
<evidence type="ECO:0000313" key="3">
    <source>
        <dbReference type="Proteomes" id="UP000748025"/>
    </source>
</evidence>
<accession>A0A9P7SXY1</accession>